<evidence type="ECO:0000313" key="3">
    <source>
        <dbReference type="Proteomes" id="UP000229678"/>
    </source>
</evidence>
<evidence type="ECO:0000313" key="2">
    <source>
        <dbReference type="EMBL" id="ATU07670.1"/>
    </source>
</evidence>
<sequence length="89" mass="10220">MTIIFEIEMIKCKPFRSILELMYNRKVTKIVFCYFDDFLCASDFLKRISASSIKRSVLLKCASADSLGFLGLFFGLKIFFGFGLHTLLT</sequence>
<accession>A0A2D3C4L8</accession>
<keyword evidence="1" id="KW-0472">Membrane</keyword>
<proteinExistence type="predicted"/>
<dbReference type="KEGG" id="mpot:BKM01_02070"/>
<protein>
    <submittedName>
        <fullName evidence="2">Uncharacterized protein</fullName>
    </submittedName>
</protein>
<evidence type="ECO:0000256" key="1">
    <source>
        <dbReference type="SAM" id="Phobius"/>
    </source>
</evidence>
<name>A0A2D3C4L8_9EURY</name>
<feature type="transmembrane region" description="Helical" evidence="1">
    <location>
        <begin position="57"/>
        <end position="80"/>
    </location>
</feature>
<keyword evidence="1" id="KW-0812">Transmembrane</keyword>
<keyword evidence="1" id="KW-1133">Transmembrane helix</keyword>
<organism evidence="2 3">
    <name type="scientific">Methanohalophilus portucalensis</name>
    <dbReference type="NCBI Taxonomy" id="39664"/>
    <lineage>
        <taxon>Archaea</taxon>
        <taxon>Methanobacteriati</taxon>
        <taxon>Methanobacteriota</taxon>
        <taxon>Stenosarchaea group</taxon>
        <taxon>Methanomicrobia</taxon>
        <taxon>Methanosarcinales</taxon>
        <taxon>Methanosarcinaceae</taxon>
        <taxon>Methanohalophilus</taxon>
    </lineage>
</organism>
<reference evidence="3" key="1">
    <citation type="submission" date="2016-10" db="EMBL/GenBank/DDBJ databases">
        <authorList>
            <person name="L'haridon S."/>
            <person name="Corre E."/>
        </authorList>
    </citation>
    <scope>NUCLEOTIDE SEQUENCE [LARGE SCALE GENOMIC DNA]</scope>
    <source>
        <strain evidence="3">FDF-1T</strain>
    </source>
</reference>
<dbReference type="EMBL" id="CP017881">
    <property type="protein sequence ID" value="ATU07670.1"/>
    <property type="molecule type" value="Genomic_DNA"/>
</dbReference>
<gene>
    <name evidence="2" type="ORF">BKM01_02070</name>
</gene>
<dbReference type="Proteomes" id="UP000229678">
    <property type="component" value="Chromosome"/>
</dbReference>
<dbReference type="AlphaFoldDB" id="A0A2D3C4L8"/>